<dbReference type="Gene3D" id="3.80.10.10">
    <property type="entry name" value="Ribonuclease Inhibitor"/>
    <property type="match status" value="1"/>
</dbReference>
<keyword evidence="4" id="KW-1185">Reference proteome</keyword>
<dbReference type="STRING" id="45607.A0A2T0FNQ8"/>
<protein>
    <submittedName>
        <fullName evidence="3">Antagonist of mitotic exit network protein 1</fullName>
    </submittedName>
</protein>
<comment type="caution">
    <text evidence="3">The sequence shown here is derived from an EMBL/GenBank/DDBJ whole genome shotgun (WGS) entry which is preliminary data.</text>
</comment>
<dbReference type="PANTHER" id="PTHR13318:SF95">
    <property type="entry name" value="F-BOX PROTEIN YLR352W"/>
    <property type="match status" value="1"/>
</dbReference>
<proteinExistence type="predicted"/>
<organism evidence="3 4">
    <name type="scientific">Wickerhamiella sorbophila</name>
    <dbReference type="NCBI Taxonomy" id="45607"/>
    <lineage>
        <taxon>Eukaryota</taxon>
        <taxon>Fungi</taxon>
        <taxon>Dikarya</taxon>
        <taxon>Ascomycota</taxon>
        <taxon>Saccharomycotina</taxon>
        <taxon>Dipodascomycetes</taxon>
        <taxon>Dipodascales</taxon>
        <taxon>Trichomonascaceae</taxon>
        <taxon>Wickerhamiella</taxon>
    </lineage>
</organism>
<dbReference type="Pfam" id="PF25372">
    <property type="entry name" value="DUF7885"/>
    <property type="match status" value="1"/>
</dbReference>
<dbReference type="EMBL" id="NDIQ01000022">
    <property type="protein sequence ID" value="PRT56599.1"/>
    <property type="molecule type" value="Genomic_DNA"/>
</dbReference>
<dbReference type="InterPro" id="IPR006553">
    <property type="entry name" value="Leu-rich_rpt_Cys-con_subtyp"/>
</dbReference>
<dbReference type="GO" id="GO:0031146">
    <property type="term" value="P:SCF-dependent proteasomal ubiquitin-dependent protein catabolic process"/>
    <property type="evidence" value="ECO:0007669"/>
    <property type="project" value="TreeGrafter"/>
</dbReference>
<evidence type="ECO:0000256" key="1">
    <source>
        <dbReference type="SAM" id="MobiDB-lite"/>
    </source>
</evidence>
<evidence type="ECO:0000313" key="4">
    <source>
        <dbReference type="Proteomes" id="UP000238350"/>
    </source>
</evidence>
<dbReference type="SMART" id="SM00367">
    <property type="entry name" value="LRR_CC"/>
    <property type="match status" value="4"/>
</dbReference>
<dbReference type="InterPro" id="IPR032675">
    <property type="entry name" value="LRR_dom_sf"/>
</dbReference>
<dbReference type="CDD" id="cd09293">
    <property type="entry name" value="AMN1"/>
    <property type="match status" value="1"/>
</dbReference>
<dbReference type="RefSeq" id="XP_024666544.1">
    <property type="nucleotide sequence ID" value="XM_024810776.1"/>
</dbReference>
<gene>
    <name evidence="3" type="ORF">B9G98_04219</name>
</gene>
<dbReference type="GeneID" id="36517967"/>
<evidence type="ECO:0000313" key="3">
    <source>
        <dbReference type="EMBL" id="PRT56599.1"/>
    </source>
</evidence>
<dbReference type="Proteomes" id="UP000238350">
    <property type="component" value="Unassembled WGS sequence"/>
</dbReference>
<evidence type="ECO:0000259" key="2">
    <source>
        <dbReference type="Pfam" id="PF25372"/>
    </source>
</evidence>
<feature type="domain" description="F-box/LRR-repeat protein 15-like leucin rich repeat" evidence="2">
    <location>
        <begin position="297"/>
        <end position="445"/>
    </location>
</feature>
<dbReference type="GO" id="GO:0019005">
    <property type="term" value="C:SCF ubiquitin ligase complex"/>
    <property type="evidence" value="ECO:0007669"/>
    <property type="project" value="TreeGrafter"/>
</dbReference>
<accession>A0A2T0FNQ8</accession>
<dbReference type="OrthoDB" id="550575at2759"/>
<dbReference type="InterPro" id="IPR057207">
    <property type="entry name" value="FBXL15_LRR"/>
</dbReference>
<dbReference type="SUPFAM" id="SSF52047">
    <property type="entry name" value="RNI-like"/>
    <property type="match status" value="1"/>
</dbReference>
<name>A0A2T0FNQ8_9ASCO</name>
<sequence length="501" mass="56673">MGISGRNNVPRPPRSSSLPQALNRAPDIDDHGDKAAVPSSSNASPVSTLLRTGRLIKNGLRVLSESQSFNASYNRRREVINDLCADLDITDSDTDDIHDVTDIDHHLHSTHLIDGPLGQTSEPVSSSCHRALATPEILYEIFEQLDALNTVPHEFSQRRRKPMSLRHAQLIYGDTQKAVDVWEHSQGKAPCTNEYAPAMGLYNCLLVNQMWYIMSKKVLEKRTHFRDGHRWRQFVQSVVKKEYNQVRKPTMLILHKLTDSKQIEIEQMGSALGGNLEWLEFYTCPGIAPTVSLLQGSRLTKIVLPGCSRVTDRTLYHIADKCPRLEYLDLRACEQVSDKGLKIIAKYCPNLTLINVGRTSGGELVTYKGIKHLARQTQVNTLGLAGCEIDDRAIWELALNRGVHLQRLSLNNCRLLTDASVPRILSYTPNLSVLEIRGCTQITHMRPLALFKRYRERQGHPPLIEGCEIVERRMQIALNRLRQEVSRRILADCQEWVNSAD</sequence>
<reference evidence="3 4" key="1">
    <citation type="submission" date="2017-04" db="EMBL/GenBank/DDBJ databases">
        <title>Genome sequencing of [Candida] sorbophila.</title>
        <authorList>
            <person name="Ahn J.O."/>
        </authorList>
    </citation>
    <scope>NUCLEOTIDE SEQUENCE [LARGE SCALE GENOMIC DNA]</scope>
    <source>
        <strain evidence="3 4">DS02</strain>
    </source>
</reference>
<dbReference type="PANTHER" id="PTHR13318">
    <property type="entry name" value="PARTNER OF PAIRED, ISOFORM B-RELATED"/>
    <property type="match status" value="1"/>
</dbReference>
<feature type="compositionally biased region" description="Low complexity" evidence="1">
    <location>
        <begin position="35"/>
        <end position="46"/>
    </location>
</feature>
<feature type="region of interest" description="Disordered" evidence="1">
    <location>
        <begin position="1"/>
        <end position="46"/>
    </location>
</feature>
<dbReference type="AlphaFoldDB" id="A0A2T0FNQ8"/>